<dbReference type="EMBL" id="CAJVQC010137411">
    <property type="protein sequence ID" value="CAG8843214.1"/>
    <property type="molecule type" value="Genomic_DNA"/>
</dbReference>
<keyword evidence="2" id="KW-1185">Reference proteome</keyword>
<protein>
    <submittedName>
        <fullName evidence="1">23265_t:CDS:1</fullName>
    </submittedName>
</protein>
<comment type="caution">
    <text evidence="1">The sequence shown here is derived from an EMBL/GenBank/DDBJ whole genome shotgun (WGS) entry which is preliminary data.</text>
</comment>
<name>A0ACA9SNC1_9GLOM</name>
<accession>A0ACA9SNC1</accession>
<evidence type="ECO:0000313" key="2">
    <source>
        <dbReference type="Proteomes" id="UP000789920"/>
    </source>
</evidence>
<feature type="non-terminal residue" evidence="1">
    <location>
        <position position="1"/>
    </location>
</feature>
<sequence length="49" mass="5487">HEVEFFHLQSVLITPFIDSDHWVDVIPAVKTRPVNAFAQVVLHGSSCLS</sequence>
<proteinExistence type="predicted"/>
<reference evidence="1" key="1">
    <citation type="submission" date="2021-06" db="EMBL/GenBank/DDBJ databases">
        <authorList>
            <person name="Kallberg Y."/>
            <person name="Tangrot J."/>
            <person name="Rosling A."/>
        </authorList>
    </citation>
    <scope>NUCLEOTIDE SEQUENCE</scope>
    <source>
        <strain evidence="1">MA461A</strain>
    </source>
</reference>
<gene>
    <name evidence="1" type="ORF">RPERSI_LOCUS32658</name>
</gene>
<feature type="non-terminal residue" evidence="1">
    <location>
        <position position="49"/>
    </location>
</feature>
<dbReference type="Proteomes" id="UP000789920">
    <property type="component" value="Unassembled WGS sequence"/>
</dbReference>
<organism evidence="1 2">
    <name type="scientific">Racocetra persica</name>
    <dbReference type="NCBI Taxonomy" id="160502"/>
    <lineage>
        <taxon>Eukaryota</taxon>
        <taxon>Fungi</taxon>
        <taxon>Fungi incertae sedis</taxon>
        <taxon>Mucoromycota</taxon>
        <taxon>Glomeromycotina</taxon>
        <taxon>Glomeromycetes</taxon>
        <taxon>Diversisporales</taxon>
        <taxon>Gigasporaceae</taxon>
        <taxon>Racocetra</taxon>
    </lineage>
</organism>
<evidence type="ECO:0000313" key="1">
    <source>
        <dbReference type="EMBL" id="CAG8843214.1"/>
    </source>
</evidence>